<dbReference type="Proteomes" id="UP001152795">
    <property type="component" value="Unassembled WGS sequence"/>
</dbReference>
<dbReference type="GO" id="GO:0005524">
    <property type="term" value="F:ATP binding"/>
    <property type="evidence" value="ECO:0007669"/>
    <property type="project" value="UniProtKB-KW"/>
</dbReference>
<dbReference type="Pfam" id="PF06733">
    <property type="entry name" value="DEAD_2"/>
    <property type="match status" value="1"/>
</dbReference>
<dbReference type="GO" id="GO:0003677">
    <property type="term" value="F:DNA binding"/>
    <property type="evidence" value="ECO:0007669"/>
    <property type="project" value="UniProtKB-KW"/>
</dbReference>
<keyword evidence="8" id="KW-0694">RNA-binding</keyword>
<evidence type="ECO:0000313" key="16">
    <source>
        <dbReference type="Proteomes" id="UP001152795"/>
    </source>
</evidence>
<keyword evidence="16" id="KW-1185">Reference proteome</keyword>
<dbReference type="OrthoDB" id="267079at2759"/>
<evidence type="ECO:0000256" key="1">
    <source>
        <dbReference type="ARBA" id="ARBA00001966"/>
    </source>
</evidence>
<dbReference type="GO" id="GO:0016818">
    <property type="term" value="F:hydrolase activity, acting on acid anhydrides, in phosphorus-containing anhydrides"/>
    <property type="evidence" value="ECO:0007669"/>
    <property type="project" value="InterPro"/>
</dbReference>
<dbReference type="GO" id="GO:0003723">
    <property type="term" value="F:RNA binding"/>
    <property type="evidence" value="ECO:0007669"/>
    <property type="project" value="UniProtKB-KW"/>
</dbReference>
<evidence type="ECO:0000256" key="8">
    <source>
        <dbReference type="ARBA" id="ARBA00022884"/>
    </source>
</evidence>
<keyword evidence="11" id="KW-0238">DNA-binding</keyword>
<dbReference type="PROSITE" id="PS51193">
    <property type="entry name" value="HELICASE_ATP_BIND_2"/>
    <property type="match status" value="1"/>
</dbReference>
<dbReference type="InterPro" id="IPR045028">
    <property type="entry name" value="DinG/Rad3-like"/>
</dbReference>
<dbReference type="PANTHER" id="PTHR11472">
    <property type="entry name" value="DNA REPAIR DEAD HELICASE RAD3/XP-D SUBFAMILY MEMBER"/>
    <property type="match status" value="1"/>
</dbReference>
<feature type="non-terminal residue" evidence="15">
    <location>
        <position position="448"/>
    </location>
</feature>
<dbReference type="GO" id="GO:0005634">
    <property type="term" value="C:nucleus"/>
    <property type="evidence" value="ECO:0007669"/>
    <property type="project" value="UniProtKB-SubCell"/>
</dbReference>
<sequence>GKSLSLICGALTWLRDFNENAETKLKTAVDEIDCASNTTTPESSVPSWVSEVASNRAKKMLLEQAQAEQEKEERYADRLKRLKEQRHRKQQKRKHESEENENDKIEEQLTAELNEANKKDEDDDIILHEYHSDNELDKNDASSDEEELDEVHVTKIYYCSRTHSQLDQFVKEVKKSSFGASTRVVSLGSRLNLCVNEDVKTLRSISRVNDRCLELQKLKKGKKKQESQSNKKSKSKNGCPYYDHQRLQNYKDLILMEVKDVEELISIGEEVEACPYYGSRYAIPKAELVVLPYNMLLHQATREACGIKLKGNIVIIDEAHNLIETISNIHSVEISGIQISRANSQLLQYRDRYKSRLKAKNLMYVKQILQVLSCLLACFDKSPQNTDGQQEESKQKADVKLLKINDFLFTTKMDNINLFKIKRYCERSMISKKLNGFVDRYNTTLLLK</sequence>
<dbReference type="InterPro" id="IPR014013">
    <property type="entry name" value="Helic_SF1/SF2_ATP-bd_DinG/Rad3"/>
</dbReference>
<dbReference type="InterPro" id="IPR010614">
    <property type="entry name" value="RAD3-like_helicase_DEAD"/>
</dbReference>
<evidence type="ECO:0000256" key="6">
    <source>
        <dbReference type="ARBA" id="ARBA00022806"/>
    </source>
</evidence>
<dbReference type="EMBL" id="CACRXK020006746">
    <property type="protein sequence ID" value="CAB4010317.1"/>
    <property type="molecule type" value="Genomic_DNA"/>
</dbReference>
<evidence type="ECO:0000256" key="11">
    <source>
        <dbReference type="ARBA" id="ARBA00023125"/>
    </source>
</evidence>
<gene>
    <name evidence="15" type="ORF">PACLA_8A005575</name>
</gene>
<evidence type="ECO:0000256" key="2">
    <source>
        <dbReference type="ARBA" id="ARBA00004123"/>
    </source>
</evidence>
<dbReference type="GO" id="GO:0034085">
    <property type="term" value="P:establishment of sister chromatid cohesion"/>
    <property type="evidence" value="ECO:0007669"/>
    <property type="project" value="TreeGrafter"/>
</dbReference>
<organism evidence="15 16">
    <name type="scientific">Paramuricea clavata</name>
    <name type="common">Red gorgonian</name>
    <name type="synonym">Violescent sea-whip</name>
    <dbReference type="NCBI Taxonomy" id="317549"/>
    <lineage>
        <taxon>Eukaryota</taxon>
        <taxon>Metazoa</taxon>
        <taxon>Cnidaria</taxon>
        <taxon>Anthozoa</taxon>
        <taxon>Octocorallia</taxon>
        <taxon>Malacalcyonacea</taxon>
        <taxon>Plexauridae</taxon>
        <taxon>Paramuricea</taxon>
    </lineage>
</organism>
<evidence type="ECO:0000256" key="3">
    <source>
        <dbReference type="ARBA" id="ARBA00022723"/>
    </source>
</evidence>
<keyword evidence="13" id="KW-0539">Nucleus</keyword>
<dbReference type="SMART" id="SM00488">
    <property type="entry name" value="DEXDc2"/>
    <property type="match status" value="1"/>
</dbReference>
<accession>A0A7D9IPI9</accession>
<proteinExistence type="predicted"/>
<feature type="region of interest" description="Disordered" evidence="14">
    <location>
        <begin position="83"/>
        <end position="105"/>
    </location>
</feature>
<keyword evidence="10" id="KW-0411">Iron-sulfur</keyword>
<comment type="cofactor">
    <cofactor evidence="1">
        <name>[4Fe-4S] cluster</name>
        <dbReference type="ChEBI" id="CHEBI:49883"/>
    </cofactor>
</comment>
<dbReference type="FunFam" id="3.40.50.300:FF:001050">
    <property type="entry name" value="ATP-dependent DNA helicase DDX11"/>
    <property type="match status" value="1"/>
</dbReference>
<feature type="compositionally biased region" description="Basic residues" evidence="14">
    <location>
        <begin position="83"/>
        <end position="94"/>
    </location>
</feature>
<evidence type="ECO:0000256" key="9">
    <source>
        <dbReference type="ARBA" id="ARBA00023004"/>
    </source>
</evidence>
<feature type="region of interest" description="Disordered" evidence="14">
    <location>
        <begin position="219"/>
        <end position="242"/>
    </location>
</feature>
<evidence type="ECO:0000256" key="13">
    <source>
        <dbReference type="ARBA" id="ARBA00023242"/>
    </source>
</evidence>
<evidence type="ECO:0000256" key="5">
    <source>
        <dbReference type="ARBA" id="ARBA00022801"/>
    </source>
</evidence>
<keyword evidence="5" id="KW-0378">Hydrolase</keyword>
<comment type="subcellular location">
    <subcellularLocation>
        <location evidence="2">Nucleus</location>
    </subcellularLocation>
</comment>
<feature type="non-terminal residue" evidence="15">
    <location>
        <position position="1"/>
    </location>
</feature>
<evidence type="ECO:0000256" key="12">
    <source>
        <dbReference type="ARBA" id="ARBA00023235"/>
    </source>
</evidence>
<dbReference type="PANTHER" id="PTHR11472:SF41">
    <property type="entry name" value="ATP-DEPENDENT DNA HELICASE DDX11-RELATED"/>
    <property type="match status" value="1"/>
</dbReference>
<keyword evidence="4" id="KW-0547">Nucleotide-binding</keyword>
<keyword evidence="7" id="KW-0067">ATP-binding</keyword>
<dbReference type="GO" id="GO:0046872">
    <property type="term" value="F:metal ion binding"/>
    <property type="evidence" value="ECO:0007669"/>
    <property type="project" value="UniProtKB-KW"/>
</dbReference>
<evidence type="ECO:0000256" key="7">
    <source>
        <dbReference type="ARBA" id="ARBA00022840"/>
    </source>
</evidence>
<evidence type="ECO:0000256" key="14">
    <source>
        <dbReference type="SAM" id="MobiDB-lite"/>
    </source>
</evidence>
<keyword evidence="3" id="KW-0479">Metal-binding</keyword>
<dbReference type="InterPro" id="IPR006554">
    <property type="entry name" value="Helicase-like_DEXD_c2"/>
</dbReference>
<keyword evidence="6 15" id="KW-0347">Helicase</keyword>
<dbReference type="Gene3D" id="3.40.50.300">
    <property type="entry name" value="P-loop containing nucleotide triphosphate hydrolases"/>
    <property type="match status" value="1"/>
</dbReference>
<keyword evidence="12" id="KW-0413">Isomerase</keyword>
<keyword evidence="9" id="KW-0408">Iron</keyword>
<dbReference type="GO" id="GO:0003678">
    <property type="term" value="F:DNA helicase activity"/>
    <property type="evidence" value="ECO:0007669"/>
    <property type="project" value="InterPro"/>
</dbReference>
<dbReference type="InterPro" id="IPR027417">
    <property type="entry name" value="P-loop_NTPase"/>
</dbReference>
<reference evidence="15" key="1">
    <citation type="submission" date="2020-04" db="EMBL/GenBank/DDBJ databases">
        <authorList>
            <person name="Alioto T."/>
            <person name="Alioto T."/>
            <person name="Gomez Garrido J."/>
        </authorList>
    </citation>
    <scope>NUCLEOTIDE SEQUENCE</scope>
    <source>
        <strain evidence="15">A484AB</strain>
    </source>
</reference>
<evidence type="ECO:0000256" key="10">
    <source>
        <dbReference type="ARBA" id="ARBA00023014"/>
    </source>
</evidence>
<dbReference type="AlphaFoldDB" id="A0A7D9IPI9"/>
<comment type="caution">
    <text evidence="15">The sequence shown here is derived from an EMBL/GenBank/DDBJ whole genome shotgun (WGS) entry which is preliminary data.</text>
</comment>
<name>A0A7D9IPI9_PARCT</name>
<dbReference type="GO" id="GO:0051536">
    <property type="term" value="F:iron-sulfur cluster binding"/>
    <property type="evidence" value="ECO:0007669"/>
    <property type="project" value="UniProtKB-KW"/>
</dbReference>
<evidence type="ECO:0000313" key="15">
    <source>
        <dbReference type="EMBL" id="CAB4010317.1"/>
    </source>
</evidence>
<evidence type="ECO:0000256" key="4">
    <source>
        <dbReference type="ARBA" id="ARBA00022741"/>
    </source>
</evidence>
<protein>
    <submittedName>
        <fullName evidence="15">ATP-dependent DNA helicase DDX11 isoform X1</fullName>
    </submittedName>
</protein>